<gene>
    <name evidence="1" type="ordered locus">Odosp_0180</name>
</gene>
<dbReference type="KEGG" id="osp:Odosp_0180"/>
<dbReference type="AlphaFoldDB" id="F9Z3J7"/>
<name>F9Z3J7_ODOSD</name>
<sequence length="37" mass="4522">MYFYEINEVKATCGDSWITDQEEALFLSVYEWIIWID</sequence>
<dbReference type="PaxDb" id="709991-Odosp_0180"/>
<accession>F9Z3J7</accession>
<reference evidence="1 2" key="1">
    <citation type="journal article" date="2011" name="Stand. Genomic Sci.">
        <title>Complete genome sequence of Odoribacter splanchnicus type strain (1651/6).</title>
        <authorList>
            <consortium name="US DOE Joint Genome Institute (JGI-PGF)"/>
            <person name="Goker M."/>
            <person name="Gronow S."/>
            <person name="Zeytun A."/>
            <person name="Nolan M."/>
            <person name="Lucas S."/>
            <person name="Lapidus A."/>
            <person name="Hammon N."/>
            <person name="Deshpande S."/>
            <person name="Cheng J.F."/>
            <person name="Pitluck S."/>
            <person name="Liolios K."/>
            <person name="Pagani I."/>
            <person name="Ivanova N."/>
            <person name="Mavromatis K."/>
            <person name="Ovchinikova G."/>
            <person name="Pati A."/>
            <person name="Tapia R."/>
            <person name="Han C."/>
            <person name="Goodwin L."/>
            <person name="Chen A."/>
            <person name="Palaniappan K."/>
            <person name="Land M."/>
            <person name="Hauser L."/>
            <person name="Jeffries C.D."/>
            <person name="Brambilla E.M."/>
            <person name="Rohde M."/>
            <person name="Detter J.C."/>
            <person name="Woyke T."/>
            <person name="Bristow J."/>
            <person name="Markowitz V."/>
            <person name="Hugenholtz P."/>
            <person name="Eisen J.A."/>
            <person name="Kyrpides N.C."/>
            <person name="Klenk H.P."/>
        </authorList>
    </citation>
    <scope>NUCLEOTIDE SEQUENCE [LARGE SCALE GENOMIC DNA]</scope>
    <source>
        <strain evidence="2">ATCC 29572 / DSM 20712 / JCM 15291 / NCTC 10825 / 1651/6</strain>
    </source>
</reference>
<keyword evidence="2" id="KW-1185">Reference proteome</keyword>
<evidence type="ECO:0000313" key="2">
    <source>
        <dbReference type="Proteomes" id="UP000006657"/>
    </source>
</evidence>
<organism evidence="1 2">
    <name type="scientific">Odoribacter splanchnicus (strain ATCC 29572 / DSM 20712 / CIP 104287 / JCM 15291 / NCTC 10825 / 1651/6)</name>
    <name type="common">Bacteroides splanchnicus</name>
    <dbReference type="NCBI Taxonomy" id="709991"/>
    <lineage>
        <taxon>Bacteria</taxon>
        <taxon>Pseudomonadati</taxon>
        <taxon>Bacteroidota</taxon>
        <taxon>Bacteroidia</taxon>
        <taxon>Bacteroidales</taxon>
        <taxon>Odoribacteraceae</taxon>
        <taxon>Odoribacter</taxon>
    </lineage>
</organism>
<dbReference type="HOGENOM" id="CLU_3346650_0_0_10"/>
<dbReference type="Proteomes" id="UP000006657">
    <property type="component" value="Chromosome"/>
</dbReference>
<protein>
    <submittedName>
        <fullName evidence="1">Uncharacterized protein</fullName>
    </submittedName>
</protein>
<proteinExistence type="predicted"/>
<dbReference type="EMBL" id="CP002544">
    <property type="protein sequence ID" value="ADY31289.1"/>
    <property type="molecule type" value="Genomic_DNA"/>
</dbReference>
<evidence type="ECO:0000313" key="1">
    <source>
        <dbReference type="EMBL" id="ADY31289.1"/>
    </source>
</evidence>